<reference evidence="5 6" key="1">
    <citation type="submission" date="2024-01" db="EMBL/GenBank/DDBJ databases">
        <title>Genome assemblies of Stephania.</title>
        <authorList>
            <person name="Yang L."/>
        </authorList>
    </citation>
    <scope>NUCLEOTIDE SEQUENCE [LARGE SCALE GENOMIC DNA]</scope>
    <source>
        <strain evidence="5">QJT</strain>
        <tissue evidence="5">Leaf</tissue>
    </source>
</reference>
<dbReference type="InterPro" id="IPR027443">
    <property type="entry name" value="IPNS-like_sf"/>
</dbReference>
<organism evidence="5 6">
    <name type="scientific">Stephania japonica</name>
    <dbReference type="NCBI Taxonomy" id="461633"/>
    <lineage>
        <taxon>Eukaryota</taxon>
        <taxon>Viridiplantae</taxon>
        <taxon>Streptophyta</taxon>
        <taxon>Embryophyta</taxon>
        <taxon>Tracheophyta</taxon>
        <taxon>Spermatophyta</taxon>
        <taxon>Magnoliopsida</taxon>
        <taxon>Ranunculales</taxon>
        <taxon>Menispermaceae</taxon>
        <taxon>Menispermoideae</taxon>
        <taxon>Cissampelideae</taxon>
        <taxon>Stephania</taxon>
    </lineage>
</organism>
<dbReference type="PANTHER" id="PTHR10209">
    <property type="entry name" value="OXIDOREDUCTASE, 2OG-FE II OXYGENASE FAMILY PROTEIN"/>
    <property type="match status" value="1"/>
</dbReference>
<gene>
    <name evidence="5" type="ORF">Sjap_010129</name>
</gene>
<keyword evidence="1" id="KW-0479">Metal-binding</keyword>
<dbReference type="SUPFAM" id="SSF51197">
    <property type="entry name" value="Clavaminate synthase-like"/>
    <property type="match status" value="1"/>
</dbReference>
<proteinExistence type="predicted"/>
<comment type="caution">
    <text evidence="5">The sequence shown here is derived from an EMBL/GenBank/DDBJ whole genome shotgun (WGS) entry which is preliminary data.</text>
</comment>
<dbReference type="PANTHER" id="PTHR10209:SF885">
    <property type="entry name" value="2OG-FE(II) OXYGENASE FAMILY, PUTATIVE (AFU_ORTHOLOGUE AFUA_2G00750)-RELATED"/>
    <property type="match status" value="1"/>
</dbReference>
<dbReference type="GO" id="GO:0016491">
    <property type="term" value="F:oxidoreductase activity"/>
    <property type="evidence" value="ECO:0007669"/>
    <property type="project" value="UniProtKB-KW"/>
</dbReference>
<evidence type="ECO:0000313" key="6">
    <source>
        <dbReference type="Proteomes" id="UP001417504"/>
    </source>
</evidence>
<evidence type="ECO:0000313" key="5">
    <source>
        <dbReference type="EMBL" id="KAK9129642.1"/>
    </source>
</evidence>
<dbReference type="Gene3D" id="2.60.120.330">
    <property type="entry name" value="B-lactam Antibiotic, Isopenicillin N Synthase, Chain"/>
    <property type="match status" value="1"/>
</dbReference>
<keyword evidence="2" id="KW-0560">Oxidoreductase</keyword>
<evidence type="ECO:0000256" key="1">
    <source>
        <dbReference type="ARBA" id="ARBA00022723"/>
    </source>
</evidence>
<dbReference type="Pfam" id="PF14226">
    <property type="entry name" value="DIOX_N"/>
    <property type="match status" value="1"/>
</dbReference>
<keyword evidence="3" id="KW-0408">Iron</keyword>
<accession>A0AAP0J8G6</accession>
<evidence type="ECO:0000256" key="2">
    <source>
        <dbReference type="ARBA" id="ARBA00023002"/>
    </source>
</evidence>
<dbReference type="AlphaFoldDB" id="A0AAP0J8G6"/>
<evidence type="ECO:0000259" key="4">
    <source>
        <dbReference type="Pfam" id="PF14226"/>
    </source>
</evidence>
<protein>
    <recommendedName>
        <fullName evidence="4">Non-haem dioxygenase N-terminal domain-containing protein</fullName>
    </recommendedName>
</protein>
<dbReference type="EMBL" id="JBBNAE010000004">
    <property type="protein sequence ID" value="KAK9129642.1"/>
    <property type="molecule type" value="Genomic_DNA"/>
</dbReference>
<keyword evidence="6" id="KW-1185">Reference proteome</keyword>
<dbReference type="GO" id="GO:0046872">
    <property type="term" value="F:metal ion binding"/>
    <property type="evidence" value="ECO:0007669"/>
    <property type="project" value="UniProtKB-KW"/>
</dbReference>
<evidence type="ECO:0000256" key="3">
    <source>
        <dbReference type="ARBA" id="ARBA00023004"/>
    </source>
</evidence>
<feature type="domain" description="Non-haem dioxygenase N-terminal" evidence="4">
    <location>
        <begin position="26"/>
        <end position="124"/>
    </location>
</feature>
<dbReference type="InterPro" id="IPR026992">
    <property type="entry name" value="DIOX_N"/>
</dbReference>
<name>A0AAP0J8G6_9MAGN</name>
<sequence length="155" mass="17413">MGEVDPAFIQAEEHRPSLIITETQGIPVIDLAPLTHPQNKSSPALVQLVSQVGEACTDWGFFQVVNHGVLNRLLNVSKKFFALPLDEKRKVARDQANHFGYHDAEHTKNLRDWKEVFDFTMINPTPTNTVVNAHLGSDAFGEMKNNCPQHPPEMM</sequence>
<dbReference type="Proteomes" id="UP001417504">
    <property type="component" value="Unassembled WGS sequence"/>
</dbReference>